<keyword evidence="1 4" id="KW-0349">Heme</keyword>
<feature type="domain" description="Cytochrome c" evidence="6">
    <location>
        <begin position="156"/>
        <end position="246"/>
    </location>
</feature>
<organism evidence="7 8">
    <name type="scientific">Paraburkholderia sartisoli</name>
    <dbReference type="NCBI Taxonomy" id="83784"/>
    <lineage>
        <taxon>Bacteria</taxon>
        <taxon>Pseudomonadati</taxon>
        <taxon>Pseudomonadota</taxon>
        <taxon>Betaproteobacteria</taxon>
        <taxon>Burkholderiales</taxon>
        <taxon>Burkholderiaceae</taxon>
        <taxon>Paraburkholderia</taxon>
    </lineage>
</organism>
<proteinExistence type="predicted"/>
<evidence type="ECO:0000256" key="2">
    <source>
        <dbReference type="ARBA" id="ARBA00022723"/>
    </source>
</evidence>
<protein>
    <submittedName>
        <fullName evidence="7">Cytochrome c553</fullName>
    </submittedName>
</protein>
<dbReference type="SUPFAM" id="SSF46626">
    <property type="entry name" value="Cytochrome c"/>
    <property type="match status" value="2"/>
</dbReference>
<evidence type="ECO:0000313" key="8">
    <source>
        <dbReference type="Proteomes" id="UP000198638"/>
    </source>
</evidence>
<feature type="domain" description="Cytochrome c" evidence="6">
    <location>
        <begin position="44"/>
        <end position="142"/>
    </location>
</feature>
<dbReference type="PANTHER" id="PTHR33751:SF11">
    <property type="entry name" value="BLL4483 PROTEIN"/>
    <property type="match status" value="1"/>
</dbReference>
<evidence type="ECO:0000256" key="3">
    <source>
        <dbReference type="ARBA" id="ARBA00023004"/>
    </source>
</evidence>
<dbReference type="InterPro" id="IPR036909">
    <property type="entry name" value="Cyt_c-like_dom_sf"/>
</dbReference>
<evidence type="ECO:0000256" key="1">
    <source>
        <dbReference type="ARBA" id="ARBA00022617"/>
    </source>
</evidence>
<gene>
    <name evidence="7" type="ORF">SAMN05192564_101344</name>
</gene>
<evidence type="ECO:0000313" key="7">
    <source>
        <dbReference type="EMBL" id="SEA11920.1"/>
    </source>
</evidence>
<dbReference type="Gene3D" id="1.10.760.10">
    <property type="entry name" value="Cytochrome c-like domain"/>
    <property type="match status" value="2"/>
</dbReference>
<keyword evidence="2 4" id="KW-0479">Metal-binding</keyword>
<feature type="region of interest" description="Disordered" evidence="5">
    <location>
        <begin position="246"/>
        <end position="270"/>
    </location>
</feature>
<dbReference type="Pfam" id="PF00034">
    <property type="entry name" value="Cytochrom_C"/>
    <property type="match status" value="2"/>
</dbReference>
<keyword evidence="8" id="KW-1185">Reference proteome</keyword>
<dbReference type="AlphaFoldDB" id="A0A1H3YK41"/>
<dbReference type="Proteomes" id="UP000198638">
    <property type="component" value="Unassembled WGS sequence"/>
</dbReference>
<dbReference type="PROSITE" id="PS51007">
    <property type="entry name" value="CYTC"/>
    <property type="match status" value="2"/>
</dbReference>
<dbReference type="EMBL" id="FNRQ01000001">
    <property type="protein sequence ID" value="SEA11920.1"/>
    <property type="molecule type" value="Genomic_DNA"/>
</dbReference>
<evidence type="ECO:0000259" key="6">
    <source>
        <dbReference type="PROSITE" id="PS51007"/>
    </source>
</evidence>
<accession>A0A1H3YK41</accession>
<dbReference type="InterPro" id="IPR050597">
    <property type="entry name" value="Cytochrome_c_Oxidase_Subunit"/>
</dbReference>
<name>A0A1H3YK41_9BURK</name>
<dbReference type="GO" id="GO:0009055">
    <property type="term" value="F:electron transfer activity"/>
    <property type="evidence" value="ECO:0007669"/>
    <property type="project" value="InterPro"/>
</dbReference>
<dbReference type="GO" id="GO:0046872">
    <property type="term" value="F:metal ion binding"/>
    <property type="evidence" value="ECO:0007669"/>
    <property type="project" value="UniProtKB-KW"/>
</dbReference>
<dbReference type="STRING" id="83784.SAMN05192564_101344"/>
<sequence>MIECCVAAAPAGFHTEPLEVRSGPLILMELRVSSRRIFRPLLAVLLIGSAGVFSAANAQTQPKAPDTMESRVQGCTACHGSHGQGTDNDYFPRLAGKPADYLFNQLQNFREGRRKYPPMNYLVTYLSDDYLHQIATYFSQQRPPYPPPAKPTVSATTLSRGEQIVLHGDVSKQIPACVACHGKALTGMEPAIPGLVGLHADYISAQLGSWRSGTRHAVDPDCMHTIATRLTDEDVNAVAAWLSTQPAPHNPVPAPARSMKTPLACGSEPQ</sequence>
<evidence type="ECO:0000256" key="4">
    <source>
        <dbReference type="PROSITE-ProRule" id="PRU00433"/>
    </source>
</evidence>
<dbReference type="PANTHER" id="PTHR33751">
    <property type="entry name" value="CBB3-TYPE CYTOCHROME C OXIDASE SUBUNIT FIXP"/>
    <property type="match status" value="1"/>
</dbReference>
<evidence type="ECO:0000256" key="5">
    <source>
        <dbReference type="SAM" id="MobiDB-lite"/>
    </source>
</evidence>
<dbReference type="GO" id="GO:0020037">
    <property type="term" value="F:heme binding"/>
    <property type="evidence" value="ECO:0007669"/>
    <property type="project" value="InterPro"/>
</dbReference>
<keyword evidence="3 4" id="KW-0408">Iron</keyword>
<dbReference type="InterPro" id="IPR009056">
    <property type="entry name" value="Cyt_c-like_dom"/>
</dbReference>
<reference evidence="8" key="1">
    <citation type="submission" date="2016-10" db="EMBL/GenBank/DDBJ databases">
        <authorList>
            <person name="Varghese N."/>
            <person name="Submissions S."/>
        </authorList>
    </citation>
    <scope>NUCLEOTIDE SEQUENCE [LARGE SCALE GENOMIC DNA]</scope>
    <source>
        <strain evidence="8">LMG 24000</strain>
    </source>
</reference>